<evidence type="ECO:0000256" key="1">
    <source>
        <dbReference type="HAMAP-Rule" id="MF_02233"/>
    </source>
</evidence>
<keyword evidence="1" id="KW-0408">Iron</keyword>
<dbReference type="RefSeq" id="WP_114812546.1">
    <property type="nucleotide sequence ID" value="NZ_CP139965.1"/>
</dbReference>
<proteinExistence type="inferred from homology"/>
<comment type="subunit">
    <text evidence="1">Forms a heterodimer with UbiU.</text>
</comment>
<keyword evidence="3" id="KW-1185">Reference proteome</keyword>
<keyword evidence="1" id="KW-0411">Iron-sulfur</keyword>
<name>A0ABZ0WK71_9BURK</name>
<evidence type="ECO:0000313" key="2">
    <source>
        <dbReference type="EMBL" id="WQD77750.1"/>
    </source>
</evidence>
<dbReference type="EMBL" id="CP139965">
    <property type="protein sequence ID" value="WQD77750.1"/>
    <property type="molecule type" value="Genomic_DNA"/>
</dbReference>
<organism evidence="2 3">
    <name type="scientific">Paraburkholderia kururiensis</name>
    <dbReference type="NCBI Taxonomy" id="984307"/>
    <lineage>
        <taxon>Bacteria</taxon>
        <taxon>Pseudomonadati</taxon>
        <taxon>Pseudomonadota</taxon>
        <taxon>Betaproteobacteria</taxon>
        <taxon>Burkholderiales</taxon>
        <taxon>Burkholderiaceae</taxon>
        <taxon>Paraburkholderia</taxon>
    </lineage>
</organism>
<gene>
    <name evidence="1" type="primary">ubiV</name>
    <name evidence="2" type="ORF">U0042_27540</name>
</gene>
<comment type="similarity">
    <text evidence="1">Belongs to the peptidase U32 family. UbiV subfamily.</text>
</comment>
<feature type="binding site" evidence="1">
    <location>
        <position position="195"/>
    </location>
    <ligand>
        <name>[4Fe-4S] cluster</name>
        <dbReference type="ChEBI" id="CHEBI:49883"/>
    </ligand>
</feature>
<dbReference type="InterPro" id="IPR051454">
    <property type="entry name" value="RNA/ubiquinone_mod_enzymes"/>
</dbReference>
<comment type="function">
    <text evidence="1">Required for O(2)-independent ubiquinone (coenzyme Q) biosynthesis. Together with UbiU, is essential for the C6-hydroxylation reaction in the oxygen-independent ubiquinone biosynthesis pathway.</text>
</comment>
<dbReference type="PANTHER" id="PTHR30217">
    <property type="entry name" value="PEPTIDASE U32 FAMILY"/>
    <property type="match status" value="1"/>
</dbReference>
<keyword evidence="1" id="KW-0479">Metal-binding</keyword>
<keyword evidence="1" id="KW-0004">4Fe-4S</keyword>
<feature type="binding site" evidence="1">
    <location>
        <position position="199"/>
    </location>
    <ligand>
        <name>[4Fe-4S] cluster</name>
        <dbReference type="ChEBI" id="CHEBI:49883"/>
    </ligand>
</feature>
<comment type="cofactor">
    <cofactor evidence="1">
        <name>[4Fe-4S] cluster</name>
        <dbReference type="ChEBI" id="CHEBI:49883"/>
    </cofactor>
</comment>
<reference evidence="2 3" key="1">
    <citation type="submission" date="2023-12" db="EMBL/GenBank/DDBJ databases">
        <title>Genome sequencing and assembly of bacterial species from a model synthetic community.</title>
        <authorList>
            <person name="Hogle S.L."/>
        </authorList>
    </citation>
    <scope>NUCLEOTIDE SEQUENCE [LARGE SCALE GENOMIC DNA]</scope>
    <source>
        <strain evidence="2 3">HAMBI 2494</strain>
    </source>
</reference>
<comment type="pathway">
    <text evidence="1">Cofactor biosynthesis; ubiquinone biosynthesis.</text>
</comment>
<keyword evidence="1" id="KW-0831">Ubiquinone biosynthesis</keyword>
<dbReference type="InterPro" id="IPR043693">
    <property type="entry name" value="UbiV"/>
</dbReference>
<dbReference type="HAMAP" id="MF_02233">
    <property type="entry name" value="UbiV"/>
    <property type="match status" value="1"/>
</dbReference>
<dbReference type="NCBIfam" id="NF011991">
    <property type="entry name" value="PRK15447.1"/>
    <property type="match status" value="1"/>
</dbReference>
<accession>A0ABZ0WK71</accession>
<evidence type="ECO:0000313" key="3">
    <source>
        <dbReference type="Proteomes" id="UP001325479"/>
    </source>
</evidence>
<protein>
    <recommendedName>
        <fullName evidence="1">Ubiquinone biosynthesis protein UbiV</fullName>
    </recommendedName>
</protein>
<feature type="binding site" evidence="1">
    <location>
        <position position="39"/>
    </location>
    <ligand>
        <name>[4Fe-4S] cluster</name>
        <dbReference type="ChEBI" id="CHEBI:49883"/>
    </ligand>
</feature>
<dbReference type="Proteomes" id="UP001325479">
    <property type="component" value="Chromosome"/>
</dbReference>
<feature type="binding site" evidence="1">
    <location>
        <position position="182"/>
    </location>
    <ligand>
        <name>[4Fe-4S] cluster</name>
        <dbReference type="ChEBI" id="CHEBI:49883"/>
    </ligand>
</feature>
<dbReference type="InterPro" id="IPR001539">
    <property type="entry name" value="Peptidase_U32"/>
</dbReference>
<sequence length="329" mass="35271">MKLALGPILYYWPRNHVMAFYADVAASAADIVYVGEVVCSRRHELRFSDWVAIARELASAGKEVVLSALALAETEADLRQARKLAENGEFMPEVNDMSALALVARRMPFVAGPHLNCYSAQMLEWLVSLGARRWVAPVDCSRATLAEIRGGLADGNGAASEQPCEIEYFAYGRAPLAFSARCFTARHHHLQKDHCERRCIDDPEGMTAFAQDGKPFVTINGIQTQTAQIVNLAGHTHALASEGVSVLRISPQSNRAVAVLDIFKAVCDGELAPRDAYREACAQHDAPPCNGFWFGQPGIAANAAGSADFANAASNGNPSAAAGTTGVRA</sequence>
<dbReference type="PANTHER" id="PTHR30217:SF11">
    <property type="entry name" value="UBIQUINONE BIOSYNTHESIS PROTEIN UBIV"/>
    <property type="match status" value="1"/>
</dbReference>
<dbReference type="Pfam" id="PF01136">
    <property type="entry name" value="Peptidase_U32"/>
    <property type="match status" value="1"/>
</dbReference>